<dbReference type="InterPro" id="IPR000682">
    <property type="entry name" value="PCMT"/>
</dbReference>
<dbReference type="Gene3D" id="3.40.50.150">
    <property type="entry name" value="Vaccinia Virus protein VP39"/>
    <property type="match status" value="1"/>
</dbReference>
<evidence type="ECO:0000256" key="4">
    <source>
        <dbReference type="ARBA" id="ARBA00013346"/>
    </source>
</evidence>
<evidence type="ECO:0000256" key="5">
    <source>
        <dbReference type="ARBA" id="ARBA00022490"/>
    </source>
</evidence>
<evidence type="ECO:0000256" key="8">
    <source>
        <dbReference type="ARBA" id="ARBA00022691"/>
    </source>
</evidence>
<dbReference type="PANTHER" id="PTHR11579:SF0">
    <property type="entry name" value="PROTEIN-L-ISOASPARTATE(D-ASPARTATE) O-METHYLTRANSFERASE"/>
    <property type="match status" value="1"/>
</dbReference>
<evidence type="ECO:0000256" key="11">
    <source>
        <dbReference type="ARBA" id="ARBA00031350"/>
    </source>
</evidence>
<protein>
    <recommendedName>
        <fullName evidence="4">Protein-L-isoaspartate O-methyltransferase</fullName>
        <ecNumber evidence="3">2.1.1.77</ecNumber>
    </recommendedName>
    <alternativeName>
        <fullName evidence="11">L-isoaspartyl protein carboxyl methyltransferase</fullName>
    </alternativeName>
    <alternativeName>
        <fullName evidence="9">Protein L-isoaspartyl methyltransferase</fullName>
    </alternativeName>
    <alternativeName>
        <fullName evidence="10">Protein-beta-aspartate methyltransferase</fullName>
    </alternativeName>
</protein>
<evidence type="ECO:0000256" key="1">
    <source>
        <dbReference type="ARBA" id="ARBA00004496"/>
    </source>
</evidence>
<keyword evidence="13" id="KW-1185">Reference proteome</keyword>
<accession>A0ABP8NWN4</accession>
<dbReference type="EMBL" id="BAABFB010000029">
    <property type="protein sequence ID" value="GAA4476323.1"/>
    <property type="molecule type" value="Genomic_DNA"/>
</dbReference>
<reference evidence="13" key="1">
    <citation type="journal article" date="2019" name="Int. J. Syst. Evol. Microbiol.">
        <title>The Global Catalogue of Microorganisms (GCM) 10K type strain sequencing project: providing services to taxonomists for standard genome sequencing and annotation.</title>
        <authorList>
            <consortium name="The Broad Institute Genomics Platform"/>
            <consortium name="The Broad Institute Genome Sequencing Center for Infectious Disease"/>
            <person name="Wu L."/>
            <person name="Ma J."/>
        </authorList>
    </citation>
    <scope>NUCLEOTIDE SEQUENCE [LARGE SCALE GENOMIC DNA]</scope>
    <source>
        <strain evidence="13">JCM 32206</strain>
    </source>
</reference>
<evidence type="ECO:0000256" key="3">
    <source>
        <dbReference type="ARBA" id="ARBA00011890"/>
    </source>
</evidence>
<organism evidence="12 13">
    <name type="scientific">Rhodococcus olei</name>
    <dbReference type="NCBI Taxonomy" id="2161675"/>
    <lineage>
        <taxon>Bacteria</taxon>
        <taxon>Bacillati</taxon>
        <taxon>Actinomycetota</taxon>
        <taxon>Actinomycetes</taxon>
        <taxon>Mycobacteriales</taxon>
        <taxon>Nocardiaceae</taxon>
        <taxon>Rhodococcus</taxon>
    </lineage>
</organism>
<dbReference type="RefSeq" id="WP_345343397.1">
    <property type="nucleotide sequence ID" value="NZ_BAABFB010000029.1"/>
</dbReference>
<comment type="similarity">
    <text evidence="2">Belongs to the methyltransferase superfamily. L-isoaspartyl/D-aspartyl protein methyltransferase family.</text>
</comment>
<keyword evidence="7" id="KW-0808">Transferase</keyword>
<dbReference type="SUPFAM" id="SSF53335">
    <property type="entry name" value="S-adenosyl-L-methionine-dependent methyltransferases"/>
    <property type="match status" value="1"/>
</dbReference>
<dbReference type="CDD" id="cd02440">
    <property type="entry name" value="AdoMet_MTases"/>
    <property type="match status" value="1"/>
</dbReference>
<name>A0ABP8NWN4_9NOCA</name>
<keyword evidence="6" id="KW-0489">Methyltransferase</keyword>
<proteinExistence type="inferred from homology"/>
<keyword evidence="5" id="KW-0963">Cytoplasm</keyword>
<evidence type="ECO:0000256" key="2">
    <source>
        <dbReference type="ARBA" id="ARBA00005369"/>
    </source>
</evidence>
<evidence type="ECO:0000256" key="10">
    <source>
        <dbReference type="ARBA" id="ARBA00031323"/>
    </source>
</evidence>
<gene>
    <name evidence="12" type="ORF">GCM10023094_15920</name>
</gene>
<evidence type="ECO:0000256" key="6">
    <source>
        <dbReference type="ARBA" id="ARBA00022603"/>
    </source>
</evidence>
<dbReference type="EC" id="2.1.1.77" evidence="3"/>
<evidence type="ECO:0000256" key="7">
    <source>
        <dbReference type="ARBA" id="ARBA00022679"/>
    </source>
</evidence>
<evidence type="ECO:0000313" key="12">
    <source>
        <dbReference type="EMBL" id="GAA4476323.1"/>
    </source>
</evidence>
<sequence>MAPRGPEDLIRAARAAGVGDERVLDALRLTPRADFVPRIHVASAYLDEPVRISHDQVTTQPSLSARMLDGLALTGDEHVLEVGTGLGFQTALLARLAADVVSIEWWPDMTEQARASLDRQGIRNVELLVGDGGVGVPEHAPYDGVLVSAAFPEVPEPLVHQLRVGGRLVQPIGPGGHEEVVLFERTEGGLERRKVLTLARFVRLRGRYGYRS</sequence>
<dbReference type="PANTHER" id="PTHR11579">
    <property type="entry name" value="PROTEIN-L-ISOASPARTATE O-METHYLTRANSFERASE"/>
    <property type="match status" value="1"/>
</dbReference>
<comment type="caution">
    <text evidence="12">The sequence shown here is derived from an EMBL/GenBank/DDBJ whole genome shotgun (WGS) entry which is preliminary data.</text>
</comment>
<evidence type="ECO:0000313" key="13">
    <source>
        <dbReference type="Proteomes" id="UP001501183"/>
    </source>
</evidence>
<comment type="subcellular location">
    <subcellularLocation>
        <location evidence="1">Cytoplasm</location>
    </subcellularLocation>
</comment>
<dbReference type="InterPro" id="IPR029063">
    <property type="entry name" value="SAM-dependent_MTases_sf"/>
</dbReference>
<keyword evidence="8" id="KW-0949">S-adenosyl-L-methionine</keyword>
<dbReference type="Pfam" id="PF01135">
    <property type="entry name" value="PCMT"/>
    <property type="match status" value="1"/>
</dbReference>
<dbReference type="Proteomes" id="UP001501183">
    <property type="component" value="Unassembled WGS sequence"/>
</dbReference>
<evidence type="ECO:0000256" key="9">
    <source>
        <dbReference type="ARBA" id="ARBA00030757"/>
    </source>
</evidence>